<evidence type="ECO:0000313" key="2">
    <source>
        <dbReference type="Proteomes" id="UP001056120"/>
    </source>
</evidence>
<reference evidence="1 2" key="2">
    <citation type="journal article" date="2022" name="Mol. Ecol. Resour.">
        <title>The genomes of chicory, endive, great burdock and yacon provide insights into Asteraceae paleo-polyploidization history and plant inulin production.</title>
        <authorList>
            <person name="Fan W."/>
            <person name="Wang S."/>
            <person name="Wang H."/>
            <person name="Wang A."/>
            <person name="Jiang F."/>
            <person name="Liu H."/>
            <person name="Zhao H."/>
            <person name="Xu D."/>
            <person name="Zhang Y."/>
        </authorList>
    </citation>
    <scope>NUCLEOTIDE SEQUENCE [LARGE SCALE GENOMIC DNA]</scope>
    <source>
        <strain evidence="2">cv. Yunnan</strain>
        <tissue evidence="1">Leaves</tissue>
    </source>
</reference>
<proteinExistence type="predicted"/>
<accession>A0ACB9JTC6</accession>
<reference evidence="2" key="1">
    <citation type="journal article" date="2022" name="Mol. Ecol. Resour.">
        <title>The genomes of chicory, endive, great burdock and yacon provide insights into Asteraceae palaeo-polyploidization history and plant inulin production.</title>
        <authorList>
            <person name="Fan W."/>
            <person name="Wang S."/>
            <person name="Wang H."/>
            <person name="Wang A."/>
            <person name="Jiang F."/>
            <person name="Liu H."/>
            <person name="Zhao H."/>
            <person name="Xu D."/>
            <person name="Zhang Y."/>
        </authorList>
    </citation>
    <scope>NUCLEOTIDE SEQUENCE [LARGE SCALE GENOMIC DNA]</scope>
    <source>
        <strain evidence="2">cv. Yunnan</strain>
    </source>
</reference>
<protein>
    <submittedName>
        <fullName evidence="1">Uncharacterized protein</fullName>
    </submittedName>
</protein>
<name>A0ACB9JTC6_9ASTR</name>
<evidence type="ECO:0000313" key="1">
    <source>
        <dbReference type="EMBL" id="KAI3823288.1"/>
    </source>
</evidence>
<gene>
    <name evidence="1" type="ORF">L1987_04722</name>
</gene>
<dbReference type="Proteomes" id="UP001056120">
    <property type="component" value="Linkage Group LG02"/>
</dbReference>
<organism evidence="1 2">
    <name type="scientific">Smallanthus sonchifolius</name>
    <dbReference type="NCBI Taxonomy" id="185202"/>
    <lineage>
        <taxon>Eukaryota</taxon>
        <taxon>Viridiplantae</taxon>
        <taxon>Streptophyta</taxon>
        <taxon>Embryophyta</taxon>
        <taxon>Tracheophyta</taxon>
        <taxon>Spermatophyta</taxon>
        <taxon>Magnoliopsida</taxon>
        <taxon>eudicotyledons</taxon>
        <taxon>Gunneridae</taxon>
        <taxon>Pentapetalae</taxon>
        <taxon>asterids</taxon>
        <taxon>campanulids</taxon>
        <taxon>Asterales</taxon>
        <taxon>Asteraceae</taxon>
        <taxon>Asteroideae</taxon>
        <taxon>Heliantheae alliance</taxon>
        <taxon>Millerieae</taxon>
        <taxon>Smallanthus</taxon>
    </lineage>
</organism>
<keyword evidence="2" id="KW-1185">Reference proteome</keyword>
<sequence length="483" mass="56287">MIEITVLHIPQLLDLFTFKHQNQAPKSKMPKNMDQNHVITIDQEVEIMMTQMKESPKLLQKSAGKNSCCIFRVPQSLVEINKEAYQPRIVSIGPYHHGNKDLEMIQEHKWRFLNDMLTRTGKPLGFFMNIVVNMENEIRENYSESIDRFATNDLAKMMVLDGFFLIELFRKVGKLVHTHGDDPIFKMGWVSPFLMRDLLRIENQIPFFVLQKLFKESGPDMRTLQSLILEFFNYMVDRKKNVLEKYENEDGKHLLDFFRKSFINTKNRNSGSVNTKNKNSVTPEDTEKPEKPENPSLKLIQPATKLVIAGVKFKANHQADSFLDIEFQKNGLLSIPQINMDDFYSSFFLNCMAFEQCYFHCSKHITTYVVFMGCLMNTSTDVGLLSHNKIIENYFGTDKEIAKFFKNVGKDVAFDIKNNYLKEVFVELNEYCKNGWHVGWAGFKHTYFESPWASISAFAAFMLLSLAALQTIYTVYPYYHKRD</sequence>
<dbReference type="EMBL" id="CM042019">
    <property type="protein sequence ID" value="KAI3823288.1"/>
    <property type="molecule type" value="Genomic_DNA"/>
</dbReference>
<comment type="caution">
    <text evidence="1">The sequence shown here is derived from an EMBL/GenBank/DDBJ whole genome shotgun (WGS) entry which is preliminary data.</text>
</comment>